<evidence type="ECO:0000313" key="2">
    <source>
        <dbReference type="Proteomes" id="UP000005239"/>
    </source>
</evidence>
<sequence>MLSYCRLLLRMVMVSLWKWQELILHIGPVKVQWTEYNGKWSATLMTSSLTTVYSVDASASDGEAQSIETVADLNRLKTGDKILYQGIALKDVVDGSTFLIDRSASPDYIPIIVGLINCPPSPIVKKGMGVTIEDILYKYDVVRLKCTKIDLDPQPNDAMLNIKSTLPTDLLSPMRMRLCLKFLKPPKLEEESIVAIIHGIERREENLYIVSLMLEEGNGVIAMITHDVWLRWKHLIHVGKVVKFDHGFIGRSFSSNFLPIISAIGHVSSPHVEAFTFSMSKLPSQDTYTAMMVVTWDRVFEPKASSKECAPVIDLCYTRNEDRIYLKVFQQTKAIIHKIQSFTKGSKVHIGSVRICTSECMGRENVSMHTSSSTIFYENLY</sequence>
<organism evidence="1 2">
    <name type="scientific">Pristionchus pacificus</name>
    <name type="common">Parasitic nematode worm</name>
    <dbReference type="NCBI Taxonomy" id="54126"/>
    <lineage>
        <taxon>Eukaryota</taxon>
        <taxon>Metazoa</taxon>
        <taxon>Ecdysozoa</taxon>
        <taxon>Nematoda</taxon>
        <taxon>Chromadorea</taxon>
        <taxon>Rhabditida</taxon>
        <taxon>Rhabditina</taxon>
        <taxon>Diplogasteromorpha</taxon>
        <taxon>Diplogasteroidea</taxon>
        <taxon>Neodiplogasteridae</taxon>
        <taxon>Pristionchus</taxon>
    </lineage>
</organism>
<gene>
    <name evidence="1" type="primary">WBGene00275454</name>
</gene>
<accession>A0A8R1YSU2</accession>
<accession>A0A2A6BGL9</accession>
<dbReference type="EnsemblMetazoa" id="PPA37085.1">
    <property type="protein sequence ID" value="PPA37085.1"/>
    <property type="gene ID" value="WBGene00275454"/>
</dbReference>
<dbReference type="AlphaFoldDB" id="A0A2A6BGL9"/>
<reference evidence="1" key="2">
    <citation type="submission" date="2022-06" db="UniProtKB">
        <authorList>
            <consortium name="EnsemblMetazoa"/>
        </authorList>
    </citation>
    <scope>IDENTIFICATION</scope>
    <source>
        <strain evidence="1">PS312</strain>
    </source>
</reference>
<proteinExistence type="predicted"/>
<dbReference type="Proteomes" id="UP000005239">
    <property type="component" value="Unassembled WGS sequence"/>
</dbReference>
<name>A0A2A6BGL9_PRIPA</name>
<protein>
    <submittedName>
        <fullName evidence="1">Uncharacterized protein</fullName>
    </submittedName>
</protein>
<evidence type="ECO:0000313" key="1">
    <source>
        <dbReference type="EnsemblMetazoa" id="PPA37085.1"/>
    </source>
</evidence>
<reference evidence="2" key="1">
    <citation type="journal article" date="2008" name="Nat. Genet.">
        <title>The Pristionchus pacificus genome provides a unique perspective on nematode lifestyle and parasitism.</title>
        <authorList>
            <person name="Dieterich C."/>
            <person name="Clifton S.W."/>
            <person name="Schuster L.N."/>
            <person name="Chinwalla A."/>
            <person name="Delehaunty K."/>
            <person name="Dinkelacker I."/>
            <person name="Fulton L."/>
            <person name="Fulton R."/>
            <person name="Godfrey J."/>
            <person name="Minx P."/>
            <person name="Mitreva M."/>
            <person name="Roeseler W."/>
            <person name="Tian H."/>
            <person name="Witte H."/>
            <person name="Yang S.P."/>
            <person name="Wilson R.K."/>
            <person name="Sommer R.J."/>
        </authorList>
    </citation>
    <scope>NUCLEOTIDE SEQUENCE [LARGE SCALE GENOMIC DNA]</scope>
    <source>
        <strain evidence="2">PS312</strain>
    </source>
</reference>
<keyword evidence="2" id="KW-1185">Reference proteome</keyword>